<dbReference type="PANTHER" id="PTHR23117">
    <property type="entry name" value="GUANYLATE KINASE-RELATED"/>
    <property type="match status" value="1"/>
</dbReference>
<evidence type="ECO:0000259" key="6">
    <source>
        <dbReference type="PROSITE" id="PS50052"/>
    </source>
</evidence>
<evidence type="ECO:0000256" key="3">
    <source>
        <dbReference type="ARBA" id="ARBA00022679"/>
    </source>
</evidence>
<evidence type="ECO:0000256" key="2">
    <source>
        <dbReference type="ARBA" id="ARBA00005790"/>
    </source>
</evidence>
<keyword evidence="3" id="KW-0808">Transferase</keyword>
<dbReference type="InterPro" id="IPR008145">
    <property type="entry name" value="GK/Ca_channel_bsu"/>
</dbReference>
<dbReference type="Proteomes" id="UP000886833">
    <property type="component" value="Unassembled WGS sequence"/>
</dbReference>
<accession>A0A9D1GB63</accession>
<evidence type="ECO:0000256" key="5">
    <source>
        <dbReference type="ARBA" id="ARBA00048594"/>
    </source>
</evidence>
<dbReference type="GO" id="GO:0005829">
    <property type="term" value="C:cytosol"/>
    <property type="evidence" value="ECO:0007669"/>
    <property type="project" value="TreeGrafter"/>
</dbReference>
<dbReference type="InterPro" id="IPR027417">
    <property type="entry name" value="P-loop_NTPase"/>
</dbReference>
<reference evidence="7" key="2">
    <citation type="journal article" date="2021" name="PeerJ">
        <title>Extensive microbial diversity within the chicken gut microbiome revealed by metagenomics and culture.</title>
        <authorList>
            <person name="Gilroy R."/>
            <person name="Ravi A."/>
            <person name="Getino M."/>
            <person name="Pursley I."/>
            <person name="Horton D.L."/>
            <person name="Alikhan N.F."/>
            <person name="Baker D."/>
            <person name="Gharbi K."/>
            <person name="Hall N."/>
            <person name="Watson M."/>
            <person name="Adriaenssens E.M."/>
            <person name="Foster-Nyarko E."/>
            <person name="Jarju S."/>
            <person name="Secka A."/>
            <person name="Antonio M."/>
            <person name="Oren A."/>
            <person name="Chaudhuri R.R."/>
            <person name="La Ragione R."/>
            <person name="Hildebrand F."/>
            <person name="Pallen M.J."/>
        </authorList>
    </citation>
    <scope>NUCLEOTIDE SEQUENCE</scope>
    <source>
        <strain evidence="7">CHK195-26880</strain>
    </source>
</reference>
<feature type="domain" description="Guanylate kinase-like" evidence="6">
    <location>
        <begin position="2"/>
        <end position="192"/>
    </location>
</feature>
<dbReference type="Gene3D" id="3.40.50.300">
    <property type="entry name" value="P-loop containing nucleotide triphosphate hydrolases"/>
    <property type="match status" value="1"/>
</dbReference>
<keyword evidence="4 7" id="KW-0418">Kinase</keyword>
<dbReference type="InterPro" id="IPR020590">
    <property type="entry name" value="Guanylate_kinase_CS"/>
</dbReference>
<dbReference type="SMART" id="SM00072">
    <property type="entry name" value="GuKc"/>
    <property type="match status" value="1"/>
</dbReference>
<evidence type="ECO:0000256" key="1">
    <source>
        <dbReference type="ARBA" id="ARBA00003531"/>
    </source>
</evidence>
<dbReference type="PROSITE" id="PS50052">
    <property type="entry name" value="GUANYLATE_KINASE_2"/>
    <property type="match status" value="1"/>
</dbReference>
<dbReference type="AlphaFoldDB" id="A0A9D1GB63"/>
<evidence type="ECO:0000313" key="8">
    <source>
        <dbReference type="Proteomes" id="UP000886833"/>
    </source>
</evidence>
<dbReference type="PROSITE" id="PS00856">
    <property type="entry name" value="GUANYLATE_KINASE_1"/>
    <property type="match status" value="1"/>
</dbReference>
<comment type="caution">
    <text evidence="7">The sequence shown here is derived from an EMBL/GenBank/DDBJ whole genome shotgun (WGS) entry which is preliminary data.</text>
</comment>
<name>A0A9D1GB63_9FIRM</name>
<comment type="catalytic activity">
    <reaction evidence="5">
        <text>GMP + ATP = GDP + ADP</text>
        <dbReference type="Rhea" id="RHEA:20780"/>
        <dbReference type="ChEBI" id="CHEBI:30616"/>
        <dbReference type="ChEBI" id="CHEBI:58115"/>
        <dbReference type="ChEBI" id="CHEBI:58189"/>
        <dbReference type="ChEBI" id="CHEBI:456216"/>
        <dbReference type="EC" id="2.7.4.8"/>
    </reaction>
</comment>
<sequence length="195" mass="22846">MGKIVLFMGPSSSGKNVIKSRLIKENTIALKEMIMSTTRPKRTGEVEGREYYFKTEKEMLELEEQGKVIEKRKYDTIYGPWYYFTTSSTIDLENYNYIGDNTLEGLDQFVKFYGLENIISLLIKVDDGIRLQRALDREKNEVNPKYQELCRRFLADSIDFSEENINKRPITSIIYNNSSLDNTMEEVEKVLKLYL</sequence>
<reference evidence="7" key="1">
    <citation type="submission" date="2020-10" db="EMBL/GenBank/DDBJ databases">
        <authorList>
            <person name="Gilroy R."/>
        </authorList>
    </citation>
    <scope>NUCLEOTIDE SEQUENCE</scope>
    <source>
        <strain evidence="7">CHK195-26880</strain>
    </source>
</reference>
<dbReference type="EMBL" id="DVKQ01000067">
    <property type="protein sequence ID" value="HIT37877.1"/>
    <property type="molecule type" value="Genomic_DNA"/>
</dbReference>
<comment type="similarity">
    <text evidence="2">Belongs to the guanylate kinase family.</text>
</comment>
<evidence type="ECO:0000313" key="7">
    <source>
        <dbReference type="EMBL" id="HIT37877.1"/>
    </source>
</evidence>
<dbReference type="GO" id="GO:0004385">
    <property type="term" value="F:GMP kinase activity"/>
    <property type="evidence" value="ECO:0007669"/>
    <property type="project" value="UniProtKB-EC"/>
</dbReference>
<dbReference type="Pfam" id="PF00625">
    <property type="entry name" value="Guanylate_kin"/>
    <property type="match status" value="1"/>
</dbReference>
<evidence type="ECO:0000256" key="4">
    <source>
        <dbReference type="ARBA" id="ARBA00022777"/>
    </source>
</evidence>
<proteinExistence type="inferred from homology"/>
<dbReference type="InterPro" id="IPR008144">
    <property type="entry name" value="Guanylate_kin-like_dom"/>
</dbReference>
<protein>
    <submittedName>
        <fullName evidence="7">Guanylate kinase</fullName>
    </submittedName>
</protein>
<organism evidence="7 8">
    <name type="scientific">Candidatus Onthousia faecipullorum</name>
    <dbReference type="NCBI Taxonomy" id="2840887"/>
    <lineage>
        <taxon>Bacteria</taxon>
        <taxon>Bacillati</taxon>
        <taxon>Bacillota</taxon>
        <taxon>Bacilli</taxon>
        <taxon>Candidatus Onthousia</taxon>
    </lineage>
</organism>
<comment type="function">
    <text evidence="1">Essential for recycling GMP and indirectly, cGMP.</text>
</comment>
<dbReference type="PANTHER" id="PTHR23117:SF13">
    <property type="entry name" value="GUANYLATE KINASE"/>
    <property type="match status" value="1"/>
</dbReference>
<dbReference type="SUPFAM" id="SSF52540">
    <property type="entry name" value="P-loop containing nucleoside triphosphate hydrolases"/>
    <property type="match status" value="1"/>
</dbReference>
<gene>
    <name evidence="7" type="ORF">IAB59_05330</name>
</gene>